<feature type="compositionally biased region" description="Low complexity" evidence="1">
    <location>
        <begin position="487"/>
        <end position="500"/>
    </location>
</feature>
<dbReference type="AlphaFoldDB" id="A0AAV4RDA2"/>
<gene>
    <name evidence="2" type="primary">AVEN_149868_1</name>
    <name evidence="2" type="ORF">CDAR_231211</name>
</gene>
<keyword evidence="3" id="KW-1185">Reference proteome</keyword>
<organism evidence="2 3">
    <name type="scientific">Caerostris darwini</name>
    <dbReference type="NCBI Taxonomy" id="1538125"/>
    <lineage>
        <taxon>Eukaryota</taxon>
        <taxon>Metazoa</taxon>
        <taxon>Ecdysozoa</taxon>
        <taxon>Arthropoda</taxon>
        <taxon>Chelicerata</taxon>
        <taxon>Arachnida</taxon>
        <taxon>Araneae</taxon>
        <taxon>Araneomorphae</taxon>
        <taxon>Entelegynae</taxon>
        <taxon>Araneoidea</taxon>
        <taxon>Araneidae</taxon>
        <taxon>Caerostris</taxon>
    </lineage>
</organism>
<feature type="region of interest" description="Disordered" evidence="1">
    <location>
        <begin position="960"/>
        <end position="1004"/>
    </location>
</feature>
<comment type="caution">
    <text evidence="2">The sequence shown here is derived from an EMBL/GenBank/DDBJ whole genome shotgun (WGS) entry which is preliminary data.</text>
</comment>
<name>A0AAV4RDA2_9ARAC</name>
<evidence type="ECO:0000313" key="2">
    <source>
        <dbReference type="EMBL" id="GIY19948.1"/>
    </source>
</evidence>
<dbReference type="EMBL" id="BPLQ01006084">
    <property type="protein sequence ID" value="GIY19948.1"/>
    <property type="molecule type" value="Genomic_DNA"/>
</dbReference>
<sequence>MTSDESVEGPKFKKFCKNSIIENIHNENPINITTKRGKNSLSECETVEKELTKEQTIESENVFEESVVLSNELEQNHSSDINSVESRVVNEIPENNDDNFTTLNESIHKSDGNYRSKIQNKKNQNDDVNVFLDENSLMNKSKAIHHGHVKENVTDFTKKFKKSSIPDERNCNLENPKGSLLSVESNYECRDGYLNKEDMEDDYLDVNNENLKNSRKIISSDDAVVGKELQFQNLTDANYIDEICDQNEVDANVNFYSHKEKENSFVDNNFSKENFCVKKSSANIRNDSGLISKFSKISECKITASQSIINENENVYYTEHSQQTSQRLLKFCNNVCEKSNSLKKSVIPFGTPIYCLNNLQSNEINYMELNKQHWSNKKEKFNPSKLISGQQNKERTKVLKRTCLTLDEIQEAFEKSSISGTTETICSLPFLSDNFRLHVCISEETLNISVLKVVESQCDTLNAIPTEINVFPMAEENVETSHNSPTSLPSSKVVSESSQSDGDFSGCKSNKKNEFYPYLNEYFSNTGSFKPLIREEPLNKSEIIPYPVDSHELQNKKGTSDISVNSKTVNNDTSEERAHNFFEQNDVLPSIKYASYSQMPSKKIYGSLKDNEDSAIENLQNENLSDINCSQNLPPTQPYCSNKQNSIEYPSETCDCPQKVSNVKEPAKGISDISTQGKVEPTKTKRQEKCKSPDIVRRKGQLASNNEVNEPMDVTSTENINFDDFPAYMEISSDVQITDSDDLSSDSDMAYADELVAPLKNIAAKMKAVTSNENQLQQTKTKESNSPQTLAISSEQKPLQEFEQIILNLNKNPITNDSSIHKPSRLSLKTKQNTKKFRRIQKYDSDDSDSSESSKMESHSVKYPSTRKVTQDVLSEPSKIKINDAPCESLLEQSTLNSFLSEDTSNANSSAIAMEIEDLDKKILSVVEKLKKCGREDLLKQDGLAGLQTTIEPPVLKRYDKDCSISDDSEDSTDIFSESVPPTPPDNMSCKNDSFFKSAHNKQN</sequence>
<feature type="region of interest" description="Disordered" evidence="1">
    <location>
        <begin position="813"/>
        <end position="873"/>
    </location>
</feature>
<evidence type="ECO:0000313" key="3">
    <source>
        <dbReference type="Proteomes" id="UP001054837"/>
    </source>
</evidence>
<proteinExistence type="predicted"/>
<accession>A0AAV4RDA2</accession>
<reference evidence="2 3" key="1">
    <citation type="submission" date="2021-06" db="EMBL/GenBank/DDBJ databases">
        <title>Caerostris darwini draft genome.</title>
        <authorList>
            <person name="Kono N."/>
            <person name="Arakawa K."/>
        </authorList>
    </citation>
    <scope>NUCLEOTIDE SEQUENCE [LARGE SCALE GENOMIC DNA]</scope>
</reference>
<feature type="region of interest" description="Disordered" evidence="1">
    <location>
        <begin position="477"/>
        <end position="506"/>
    </location>
</feature>
<evidence type="ECO:0000256" key="1">
    <source>
        <dbReference type="SAM" id="MobiDB-lite"/>
    </source>
</evidence>
<dbReference type="Proteomes" id="UP001054837">
    <property type="component" value="Unassembled WGS sequence"/>
</dbReference>
<protein>
    <submittedName>
        <fullName evidence="2">RING-type domain-containing protein</fullName>
    </submittedName>
</protein>